<dbReference type="SUPFAM" id="SSF103088">
    <property type="entry name" value="OmpA-like"/>
    <property type="match status" value="1"/>
</dbReference>
<dbReference type="EMBL" id="JAESVB010000006">
    <property type="protein sequence ID" value="MCB8876456.1"/>
    <property type="molecule type" value="Genomic_DNA"/>
</dbReference>
<evidence type="ECO:0000256" key="1">
    <source>
        <dbReference type="SAM" id="MobiDB-lite"/>
    </source>
</evidence>
<protein>
    <recommendedName>
        <fullName evidence="4">OmpA-like domain-containing protein</fullName>
    </recommendedName>
</protein>
<reference evidence="2" key="2">
    <citation type="submission" date="2021-01" db="EMBL/GenBank/DDBJ databases">
        <authorList>
            <person name="Mieszkin S."/>
            <person name="Pouder E."/>
            <person name="Alain K."/>
        </authorList>
    </citation>
    <scope>NUCLEOTIDE SEQUENCE</scope>
    <source>
        <strain evidence="2">HW T2.11</strain>
    </source>
</reference>
<feature type="compositionally biased region" description="Low complexity" evidence="1">
    <location>
        <begin position="139"/>
        <end position="155"/>
    </location>
</feature>
<dbReference type="AlphaFoldDB" id="A0A963YSZ4"/>
<name>A0A963YSZ4_9PROT</name>
<evidence type="ECO:0008006" key="4">
    <source>
        <dbReference type="Google" id="ProtNLM"/>
    </source>
</evidence>
<feature type="region of interest" description="Disordered" evidence="1">
    <location>
        <begin position="212"/>
        <end position="246"/>
    </location>
</feature>
<dbReference type="RefSeq" id="WP_227322111.1">
    <property type="nucleotide sequence ID" value="NZ_JAESVB010000006.1"/>
</dbReference>
<accession>A0A963YSZ4</accession>
<evidence type="ECO:0000313" key="3">
    <source>
        <dbReference type="Proteomes" id="UP000708298"/>
    </source>
</evidence>
<keyword evidence="3" id="KW-1185">Reference proteome</keyword>
<gene>
    <name evidence="2" type="ORF">ASILVAE211_14780</name>
</gene>
<sequence>MLLTDYEGKAGTSRVQATVSLGLSRGSATRSRLYASVARLGRSAAPAALLLLLAGCSDVPNSIDPISWWHNMEGGAIAQDRPPPPNPHAPFPHLANAPKRPAGMGDAEWADLKAALASQGANAHQYAADNPIPTLPQTPAAGAPANGAAGAPKPAPAKVVAPAAQAAQAPAESAADAAAIQRLANAQGPAGSTNTGMASAKTVAAATAATEAPAASNAGTSVTFGGPDQPQKTAPSPGPQAVPVNAAGQPVQGKAVGTHYTFFDPDNGLSVPGATAPVVQPDEAHPPALPDSVPAPPAVAGFAISAVPSTYAAPKHLPQPAPYMAPVPLPPVPPVAVAFPPRSAILSAPMKRALLKLVQQHQTARIAVTGYGDATSDTLADQSAAMPLALERSRAITVQLIADGMPARTLVPTAQALGQGGLARLVD</sequence>
<dbReference type="InterPro" id="IPR036737">
    <property type="entry name" value="OmpA-like_sf"/>
</dbReference>
<proteinExistence type="predicted"/>
<evidence type="ECO:0000313" key="2">
    <source>
        <dbReference type="EMBL" id="MCB8876456.1"/>
    </source>
</evidence>
<organism evidence="2 3">
    <name type="scientific">Acidisoma silvae</name>
    <dbReference type="NCBI Taxonomy" id="2802396"/>
    <lineage>
        <taxon>Bacteria</taxon>
        <taxon>Pseudomonadati</taxon>
        <taxon>Pseudomonadota</taxon>
        <taxon>Alphaproteobacteria</taxon>
        <taxon>Acetobacterales</taxon>
        <taxon>Acidocellaceae</taxon>
        <taxon>Acidisoma</taxon>
    </lineage>
</organism>
<comment type="caution">
    <text evidence="2">The sequence shown here is derived from an EMBL/GenBank/DDBJ whole genome shotgun (WGS) entry which is preliminary data.</text>
</comment>
<dbReference type="Proteomes" id="UP000708298">
    <property type="component" value="Unassembled WGS sequence"/>
</dbReference>
<reference evidence="2" key="1">
    <citation type="journal article" date="2021" name="Microorganisms">
        <title>Acidisoma silvae sp. nov. and Acidisomacellulosilytica sp. nov., Two Acidophilic Bacteria Isolated from Decaying Wood, Hydrolyzing Cellulose and Producing Poly-3-hydroxybutyrate.</title>
        <authorList>
            <person name="Mieszkin S."/>
            <person name="Pouder E."/>
            <person name="Uroz S."/>
            <person name="Simon-Colin C."/>
            <person name="Alain K."/>
        </authorList>
    </citation>
    <scope>NUCLEOTIDE SEQUENCE</scope>
    <source>
        <strain evidence="2">HW T2.11</strain>
    </source>
</reference>
<feature type="region of interest" description="Disordered" evidence="1">
    <location>
        <begin position="127"/>
        <end position="155"/>
    </location>
</feature>